<dbReference type="PROSITE" id="PS51678">
    <property type="entry name" value="SAM_MT_PRMT"/>
    <property type="match status" value="1"/>
</dbReference>
<reference evidence="16 17" key="1">
    <citation type="journal article" date="2009" name="Science">
        <title>Green evolution and dynamic adaptations revealed by genomes of the marine picoeukaryotes Micromonas.</title>
        <authorList>
            <person name="Worden A.Z."/>
            <person name="Lee J.H."/>
            <person name="Mock T."/>
            <person name="Rouze P."/>
            <person name="Simmons M.P."/>
            <person name="Aerts A.L."/>
            <person name="Allen A.E."/>
            <person name="Cuvelier M.L."/>
            <person name="Derelle E."/>
            <person name="Everett M.V."/>
            <person name="Foulon E."/>
            <person name="Grimwood J."/>
            <person name="Gundlach H."/>
            <person name="Henrissat B."/>
            <person name="Napoli C."/>
            <person name="McDonald S.M."/>
            <person name="Parker M.S."/>
            <person name="Rombauts S."/>
            <person name="Salamov A."/>
            <person name="Von Dassow P."/>
            <person name="Badger J.H."/>
            <person name="Coutinho P.M."/>
            <person name="Demir E."/>
            <person name="Dubchak I."/>
            <person name="Gentemann C."/>
            <person name="Eikrem W."/>
            <person name="Gready J.E."/>
            <person name="John U."/>
            <person name="Lanier W."/>
            <person name="Lindquist E.A."/>
            <person name="Lucas S."/>
            <person name="Mayer K.F."/>
            <person name="Moreau H."/>
            <person name="Not F."/>
            <person name="Otillar R."/>
            <person name="Panaud O."/>
            <person name="Pangilinan J."/>
            <person name="Paulsen I."/>
            <person name="Piegu B."/>
            <person name="Poliakov A."/>
            <person name="Robbens S."/>
            <person name="Schmutz J."/>
            <person name="Toulza E."/>
            <person name="Wyss T."/>
            <person name="Zelensky A."/>
            <person name="Zhou K."/>
            <person name="Armbrust E.V."/>
            <person name="Bhattacharya D."/>
            <person name="Goodenough U.W."/>
            <person name="Van de Peer Y."/>
            <person name="Grigoriev I.V."/>
        </authorList>
    </citation>
    <scope>NUCLEOTIDE SEQUENCE [LARGE SCALE GENOMIC DNA]</scope>
    <source>
        <strain evidence="17">RCC299 / NOUM17</strain>
    </source>
</reference>
<dbReference type="InterPro" id="IPR029063">
    <property type="entry name" value="SAM-dependent_MTases_sf"/>
</dbReference>
<dbReference type="PANTHER" id="PTHR11006:SF10">
    <property type="entry name" value="HISTONE-ARGININE METHYLTRANSFERASE CARMER-RELATED"/>
    <property type="match status" value="1"/>
</dbReference>
<dbReference type="SUPFAM" id="SSF53335">
    <property type="entry name" value="S-adenosyl-L-methionine-dependent methyltransferases"/>
    <property type="match status" value="1"/>
</dbReference>
<evidence type="ECO:0000256" key="11">
    <source>
        <dbReference type="ARBA" id="ARBA00023242"/>
    </source>
</evidence>
<dbReference type="GO" id="GO:0035242">
    <property type="term" value="F:protein-arginine omega-N asymmetric methyltransferase activity"/>
    <property type="evidence" value="ECO:0007669"/>
    <property type="project" value="UniProtKB-EC"/>
</dbReference>
<dbReference type="Proteomes" id="UP000002009">
    <property type="component" value="Chromosome 2"/>
</dbReference>
<dbReference type="STRING" id="296587.C1DZB2"/>
<evidence type="ECO:0000256" key="3">
    <source>
        <dbReference type="ARBA" id="ARBA00011925"/>
    </source>
</evidence>
<feature type="domain" description="Protein arginine N-methyltransferase" evidence="15">
    <location>
        <begin position="247"/>
        <end position="400"/>
    </location>
</feature>
<dbReference type="GeneID" id="8241024"/>
<dbReference type="GO" id="GO:0005634">
    <property type="term" value="C:nucleus"/>
    <property type="evidence" value="ECO:0007669"/>
    <property type="project" value="UniProtKB-SubCell"/>
</dbReference>
<evidence type="ECO:0000256" key="9">
    <source>
        <dbReference type="ARBA" id="ARBA00023015"/>
    </source>
</evidence>
<dbReference type="GO" id="GO:0070611">
    <property type="term" value="F:histone H3R2 methyltransferase activity"/>
    <property type="evidence" value="ECO:0007669"/>
    <property type="project" value="TreeGrafter"/>
</dbReference>
<dbReference type="InterPro" id="IPR025799">
    <property type="entry name" value="Arg_MeTrfase"/>
</dbReference>
<accession>C1DZB2</accession>
<keyword evidence="4" id="KW-0963">Cytoplasm</keyword>
<keyword evidence="11" id="KW-0539">Nucleus</keyword>
<dbReference type="Gene3D" id="2.70.160.11">
    <property type="entry name" value="Hnrnp arginine n-methyltransferase1"/>
    <property type="match status" value="1"/>
</dbReference>
<dbReference type="GO" id="GO:0032259">
    <property type="term" value="P:methylation"/>
    <property type="evidence" value="ECO:0007669"/>
    <property type="project" value="UniProtKB-KW"/>
</dbReference>
<name>C1DZB2_MICCC</name>
<keyword evidence="5 13" id="KW-0489">Methyltransferase</keyword>
<proteinExistence type="predicted"/>
<feature type="region of interest" description="Disordered" evidence="14">
    <location>
        <begin position="26"/>
        <end position="66"/>
    </location>
</feature>
<dbReference type="CDD" id="cd02440">
    <property type="entry name" value="AdoMet_MTases"/>
    <property type="match status" value="1"/>
</dbReference>
<keyword evidence="9" id="KW-0805">Transcription regulation</keyword>
<feature type="compositionally biased region" description="Low complexity" evidence="14">
    <location>
        <begin position="26"/>
        <end position="38"/>
    </location>
</feature>
<evidence type="ECO:0000256" key="5">
    <source>
        <dbReference type="ARBA" id="ARBA00022603"/>
    </source>
</evidence>
<dbReference type="Pfam" id="PF06325">
    <property type="entry name" value="PrmA"/>
    <property type="match status" value="1"/>
</dbReference>
<evidence type="ECO:0000256" key="8">
    <source>
        <dbReference type="ARBA" id="ARBA00022853"/>
    </source>
</evidence>
<dbReference type="Pfam" id="PF22528">
    <property type="entry name" value="PRMT_C"/>
    <property type="match status" value="1"/>
</dbReference>
<dbReference type="GO" id="GO:0005737">
    <property type="term" value="C:cytoplasm"/>
    <property type="evidence" value="ECO:0007669"/>
    <property type="project" value="UniProtKB-SubCell"/>
</dbReference>
<evidence type="ECO:0000256" key="10">
    <source>
        <dbReference type="ARBA" id="ARBA00023163"/>
    </source>
</evidence>
<gene>
    <name evidence="16" type="ORF">MICPUN_78558</name>
</gene>
<protein>
    <recommendedName>
        <fullName evidence="3">type I protein arginine methyltransferase</fullName>
        <ecNumber evidence="3">2.1.1.319</ecNumber>
    </recommendedName>
</protein>
<dbReference type="EC" id="2.1.1.319" evidence="3"/>
<dbReference type="OMA" id="GIGDGMD"/>
<evidence type="ECO:0000313" key="16">
    <source>
        <dbReference type="EMBL" id="ACO61574.1"/>
    </source>
</evidence>
<comment type="subcellular location">
    <subcellularLocation>
        <location evidence="2">Cytoplasm</location>
    </subcellularLocation>
    <subcellularLocation>
        <location evidence="1">Nucleus</location>
    </subcellularLocation>
</comment>
<evidence type="ECO:0000259" key="15">
    <source>
        <dbReference type="Pfam" id="PF22528"/>
    </source>
</evidence>
<evidence type="ECO:0000256" key="7">
    <source>
        <dbReference type="ARBA" id="ARBA00022691"/>
    </source>
</evidence>
<keyword evidence="8" id="KW-0156">Chromatin regulator</keyword>
<dbReference type="Gene3D" id="3.40.50.150">
    <property type="entry name" value="Vaccinia Virus protein VP39"/>
    <property type="match status" value="1"/>
</dbReference>
<dbReference type="InterPro" id="IPR055135">
    <property type="entry name" value="PRMT_dom"/>
</dbReference>
<sequence>MPSPARAFVLRFLYDDDLERCRAALASPSADAADPSRATVPKPPKRARPDGSRKQNPDAPTAFNTNAFDAKTDSASAVEYFRYYGLIPQQQNMLQDAVRTGTYFTAILENACDFKDKVVMDVGAGSGILSFFAAMAGARRVYAVEASAMSEHCAKLLEGNPRLRDVIVIVNGKVEEVEIPEKVDVMVSEPMGTLLYNERMIESYLLARDRFMRREESCGEGGSSDFGSGGAGLSLRGKMFPGGGRVHCAPFADETLWNEIKDKAHFWGTEDFYGVDLTPLREEAVRSYFRQCVVDAFETELLLSQPVSFAWDWTTLRADELESLDMHLEFKVQRAGPVHGVACWFDVLFEGTAKSRWLTTAPGLPTTHWYQMRLVFERPMRCEAGETVKGRMKMTALDNQSYAVTVELKGKGGKAVSGEWDLKDPYYRQTIYPQPGYTKEQLARFYGEPPA</sequence>
<evidence type="ECO:0000256" key="1">
    <source>
        <dbReference type="ARBA" id="ARBA00004123"/>
    </source>
</evidence>
<dbReference type="OrthoDB" id="7848332at2759"/>
<dbReference type="KEGG" id="mis:MICPUN_78558"/>
<keyword evidence="10" id="KW-0804">Transcription</keyword>
<feature type="compositionally biased region" description="Basic and acidic residues" evidence="14">
    <location>
        <begin position="47"/>
        <end position="56"/>
    </location>
</feature>
<evidence type="ECO:0000256" key="13">
    <source>
        <dbReference type="PROSITE-ProRule" id="PRU01015"/>
    </source>
</evidence>
<evidence type="ECO:0000256" key="14">
    <source>
        <dbReference type="SAM" id="MobiDB-lite"/>
    </source>
</evidence>
<dbReference type="GO" id="GO:0035241">
    <property type="term" value="F:protein-arginine omega-N monomethyltransferase activity"/>
    <property type="evidence" value="ECO:0007669"/>
    <property type="project" value="UniProtKB-ARBA"/>
</dbReference>
<dbReference type="FunFam" id="3.40.50.150:FF:000052">
    <property type="entry name" value="Probable histone-arginine methyltransferase CARM1"/>
    <property type="match status" value="1"/>
</dbReference>
<evidence type="ECO:0000313" key="17">
    <source>
        <dbReference type="Proteomes" id="UP000002009"/>
    </source>
</evidence>
<dbReference type="PANTHER" id="PTHR11006">
    <property type="entry name" value="PROTEIN ARGININE N-METHYLTRANSFERASE"/>
    <property type="match status" value="1"/>
</dbReference>
<dbReference type="FunCoup" id="C1DZB2">
    <property type="interactions" value="1750"/>
</dbReference>
<keyword evidence="7 13" id="KW-0949">S-adenosyl-L-methionine</keyword>
<organism evidence="16 17">
    <name type="scientific">Micromonas commoda (strain RCC299 / NOUM17 / CCMP2709)</name>
    <name type="common">Picoplanktonic green alga</name>
    <dbReference type="NCBI Taxonomy" id="296587"/>
    <lineage>
        <taxon>Eukaryota</taxon>
        <taxon>Viridiplantae</taxon>
        <taxon>Chlorophyta</taxon>
        <taxon>Mamiellophyceae</taxon>
        <taxon>Mamiellales</taxon>
        <taxon>Mamiellaceae</taxon>
        <taxon>Micromonas</taxon>
    </lineage>
</organism>
<dbReference type="eggNOG" id="KOG1500">
    <property type="taxonomic scope" value="Eukaryota"/>
</dbReference>
<keyword evidence="6 13" id="KW-0808">Transferase</keyword>
<dbReference type="AlphaFoldDB" id="C1DZB2"/>
<evidence type="ECO:0000256" key="2">
    <source>
        <dbReference type="ARBA" id="ARBA00004496"/>
    </source>
</evidence>
<evidence type="ECO:0000256" key="6">
    <source>
        <dbReference type="ARBA" id="ARBA00022679"/>
    </source>
</evidence>
<dbReference type="RefSeq" id="XP_002500316.1">
    <property type="nucleotide sequence ID" value="XM_002500270.1"/>
</dbReference>
<dbReference type="EMBL" id="CP001323">
    <property type="protein sequence ID" value="ACO61574.1"/>
    <property type="molecule type" value="Genomic_DNA"/>
</dbReference>
<evidence type="ECO:0000256" key="12">
    <source>
        <dbReference type="ARBA" id="ARBA00049086"/>
    </source>
</evidence>
<comment type="catalytic activity">
    <reaction evidence="12">
        <text>L-arginyl-[protein] + 2 S-adenosyl-L-methionine = N(omega),N(omega)-dimethyl-L-arginyl-[protein] + 2 S-adenosyl-L-homocysteine + 2 H(+)</text>
        <dbReference type="Rhea" id="RHEA:48096"/>
        <dbReference type="Rhea" id="RHEA-COMP:10532"/>
        <dbReference type="Rhea" id="RHEA-COMP:11991"/>
        <dbReference type="ChEBI" id="CHEBI:15378"/>
        <dbReference type="ChEBI" id="CHEBI:29965"/>
        <dbReference type="ChEBI" id="CHEBI:57856"/>
        <dbReference type="ChEBI" id="CHEBI:59789"/>
        <dbReference type="ChEBI" id="CHEBI:61897"/>
        <dbReference type="EC" id="2.1.1.319"/>
    </reaction>
</comment>
<dbReference type="InParanoid" id="C1DZB2"/>
<evidence type="ECO:0000256" key="4">
    <source>
        <dbReference type="ARBA" id="ARBA00022490"/>
    </source>
</evidence>
<keyword evidence="17" id="KW-1185">Reference proteome</keyword>